<dbReference type="PROSITE" id="PS00409">
    <property type="entry name" value="PROKAR_NTER_METHYL"/>
    <property type="match status" value="1"/>
</dbReference>
<feature type="transmembrane region" description="Helical" evidence="1">
    <location>
        <begin position="21"/>
        <end position="45"/>
    </location>
</feature>
<organism evidence="2 3">
    <name type="scientific">Pseudoxanthomonas mexicana</name>
    <dbReference type="NCBI Taxonomy" id="128785"/>
    <lineage>
        <taxon>Bacteria</taxon>
        <taxon>Pseudomonadati</taxon>
        <taxon>Pseudomonadota</taxon>
        <taxon>Gammaproteobacteria</taxon>
        <taxon>Lysobacterales</taxon>
        <taxon>Lysobacteraceae</taxon>
        <taxon>Pseudoxanthomonas</taxon>
    </lineage>
</organism>
<dbReference type="Proteomes" id="UP000515838">
    <property type="component" value="Chromosome"/>
</dbReference>
<name>A0A7G9TC23_PSEMX</name>
<dbReference type="SUPFAM" id="SSF54523">
    <property type="entry name" value="Pili subunits"/>
    <property type="match status" value="1"/>
</dbReference>
<dbReference type="Gene3D" id="3.30.700.10">
    <property type="entry name" value="Glycoprotein, Type 4 Pilin"/>
    <property type="match status" value="1"/>
</dbReference>
<evidence type="ECO:0000313" key="3">
    <source>
        <dbReference type="Proteomes" id="UP000515838"/>
    </source>
</evidence>
<keyword evidence="1" id="KW-0812">Transmembrane</keyword>
<keyword evidence="1" id="KW-0472">Membrane</keyword>
<accession>A0A7G9TC23</accession>
<dbReference type="InterPro" id="IPR012902">
    <property type="entry name" value="N_methyl_site"/>
</dbReference>
<dbReference type="GeneID" id="81472766"/>
<keyword evidence="1" id="KW-1133">Transmembrane helix</keyword>
<dbReference type="EMBL" id="CP060731">
    <property type="protein sequence ID" value="QNN77648.1"/>
    <property type="molecule type" value="Genomic_DNA"/>
</dbReference>
<evidence type="ECO:0000313" key="2">
    <source>
        <dbReference type="EMBL" id="QNN77648.1"/>
    </source>
</evidence>
<sequence>MQTFHYRRASGVTTITRHVGGFTLIELLITIAIMAILATLAYASYDSFVVRSRRAAAAACLQERAQFMERFYTTNLSYFDAAANAAPVLAQCDAELQPHYQIGYQVTPTAAAPRVYTLRAVPQGAQATKDNARCGTLSITQAGVRGRTGSAAVTDCW</sequence>
<dbReference type="AlphaFoldDB" id="A0A7G9TC23"/>
<dbReference type="GO" id="GO:0043683">
    <property type="term" value="P:type IV pilus assembly"/>
    <property type="evidence" value="ECO:0007669"/>
    <property type="project" value="InterPro"/>
</dbReference>
<protein>
    <submittedName>
        <fullName evidence="2">Type IV pilin protein</fullName>
    </submittedName>
</protein>
<dbReference type="InterPro" id="IPR031982">
    <property type="entry name" value="PilE-like"/>
</dbReference>
<gene>
    <name evidence="2" type="ORF">IAE60_17390</name>
</gene>
<dbReference type="NCBIfam" id="TIGR02532">
    <property type="entry name" value="IV_pilin_GFxxxE"/>
    <property type="match status" value="1"/>
</dbReference>
<dbReference type="Pfam" id="PF16732">
    <property type="entry name" value="ComP_DUS"/>
    <property type="match status" value="1"/>
</dbReference>
<reference evidence="2 3" key="1">
    <citation type="submission" date="2020-08" db="EMBL/GenBank/DDBJ databases">
        <title>Streptomycin Non-resistant strain, P. mexicana.</title>
        <authorList>
            <person name="Ganesh-Kumar S."/>
            <person name="Zhe T."/>
            <person name="Yu Z."/>
            <person name="Min Y."/>
        </authorList>
    </citation>
    <scope>NUCLEOTIDE SEQUENCE [LARGE SCALE GENOMIC DNA]</scope>
    <source>
        <strain evidence="2 3">GTZY2</strain>
    </source>
</reference>
<dbReference type="RefSeq" id="WP_187573189.1">
    <property type="nucleotide sequence ID" value="NZ_CP060731.1"/>
</dbReference>
<evidence type="ECO:0000256" key="1">
    <source>
        <dbReference type="SAM" id="Phobius"/>
    </source>
</evidence>
<dbReference type="Pfam" id="PF07963">
    <property type="entry name" value="N_methyl"/>
    <property type="match status" value="1"/>
</dbReference>
<proteinExistence type="predicted"/>
<dbReference type="InterPro" id="IPR045584">
    <property type="entry name" value="Pilin-like"/>
</dbReference>